<gene>
    <name evidence="1" type="ORF">LTS18_002287</name>
</gene>
<accession>A0ACC3DC27</accession>
<evidence type="ECO:0000313" key="2">
    <source>
        <dbReference type="Proteomes" id="UP001186974"/>
    </source>
</evidence>
<proteinExistence type="predicted"/>
<protein>
    <submittedName>
        <fullName evidence="1">Uncharacterized protein</fullName>
    </submittedName>
</protein>
<keyword evidence="2" id="KW-1185">Reference proteome</keyword>
<dbReference type="EMBL" id="JAWDJW010006395">
    <property type="protein sequence ID" value="KAK3064930.1"/>
    <property type="molecule type" value="Genomic_DNA"/>
</dbReference>
<comment type="caution">
    <text evidence="1">The sequence shown here is derived from an EMBL/GenBank/DDBJ whole genome shotgun (WGS) entry which is preliminary data.</text>
</comment>
<sequence length="120" mass="13931">MDDFINQERQRYERVVSNTRRNSQRHSSSGGVSNHASPSILEDALSADDWDVLTIYVDILQPLDEVTKELQGRPGENKRNPAPIADVLIAYEYLLHHLEHVKEQYKTHPEQHIRWSMELG</sequence>
<name>A0ACC3DC27_9PEZI</name>
<evidence type="ECO:0000313" key="1">
    <source>
        <dbReference type="EMBL" id="KAK3064930.1"/>
    </source>
</evidence>
<reference evidence="1" key="1">
    <citation type="submission" date="2024-09" db="EMBL/GenBank/DDBJ databases">
        <title>Black Yeasts Isolated from many extreme environments.</title>
        <authorList>
            <person name="Coleine C."/>
            <person name="Stajich J.E."/>
            <person name="Selbmann L."/>
        </authorList>
    </citation>
    <scope>NUCLEOTIDE SEQUENCE</scope>
    <source>
        <strain evidence="1">CCFEE 5737</strain>
    </source>
</reference>
<dbReference type="Proteomes" id="UP001186974">
    <property type="component" value="Unassembled WGS sequence"/>
</dbReference>
<organism evidence="1 2">
    <name type="scientific">Coniosporium uncinatum</name>
    <dbReference type="NCBI Taxonomy" id="93489"/>
    <lineage>
        <taxon>Eukaryota</taxon>
        <taxon>Fungi</taxon>
        <taxon>Dikarya</taxon>
        <taxon>Ascomycota</taxon>
        <taxon>Pezizomycotina</taxon>
        <taxon>Dothideomycetes</taxon>
        <taxon>Dothideomycetes incertae sedis</taxon>
        <taxon>Coniosporium</taxon>
    </lineage>
</organism>